<keyword evidence="7" id="KW-0472">Membrane</keyword>
<evidence type="ECO:0000256" key="4">
    <source>
        <dbReference type="ARBA" id="ARBA00022833"/>
    </source>
</evidence>
<feature type="transmembrane region" description="Helical" evidence="7">
    <location>
        <begin position="161"/>
        <end position="180"/>
    </location>
</feature>
<keyword evidence="7" id="KW-1133">Transmembrane helix</keyword>
<evidence type="ECO:0000313" key="9">
    <source>
        <dbReference type="EMBL" id="EQB60004.1"/>
    </source>
</evidence>
<feature type="domain" description="Peptidase M48" evidence="8">
    <location>
        <begin position="93"/>
        <end position="244"/>
    </location>
</feature>
<comment type="cofactor">
    <cofactor evidence="6">
        <name>Zn(2+)</name>
        <dbReference type="ChEBI" id="CHEBI:29105"/>
    </cofactor>
    <text evidence="6">Binds 1 zinc ion per subunit.</text>
</comment>
<dbReference type="EMBL" id="KE647339">
    <property type="protein sequence ID" value="EQB60004.1"/>
    <property type="molecule type" value="Genomic_DNA"/>
</dbReference>
<evidence type="ECO:0000259" key="8">
    <source>
        <dbReference type="Pfam" id="PF01435"/>
    </source>
</evidence>
<keyword evidence="10" id="KW-1185">Reference proteome</keyword>
<dbReference type="Proteomes" id="UP000053780">
    <property type="component" value="Unassembled WGS sequence"/>
</dbReference>
<gene>
    <name evidence="9" type="ORF">NAPIS_ORF02420</name>
</gene>
<dbReference type="InterPro" id="IPR001915">
    <property type="entry name" value="Peptidase_M48"/>
</dbReference>
<sequence length="246" mass="29778">MLFMYYKMKYLCGVLRIAFYIGYFFIYIDVFDYNNDIERYKKSYNIKAAKNIKKYILKKFIDEVKNNNYKLYIKEYKLRPANVEVFFRKESIFVEVCGDSLKKLTKNEFTSILYHEFKHVLIGTFKVRILDLMNFIFMVVAEYLIIYLTRKKINNKDSPKNCLKIYLFINVTLGVFFNFLRNYIICLEEIECDRYSLLHVDKSYLISALTTLNNLANNFVKHSYLYNIMYQDHPSLDRRINYINSM</sequence>
<feature type="transmembrane region" description="Helical" evidence="7">
    <location>
        <begin position="132"/>
        <end position="149"/>
    </location>
</feature>
<evidence type="ECO:0000256" key="1">
    <source>
        <dbReference type="ARBA" id="ARBA00022670"/>
    </source>
</evidence>
<accession>T0L665</accession>
<feature type="transmembrane region" description="Helical" evidence="7">
    <location>
        <begin position="10"/>
        <end position="28"/>
    </location>
</feature>
<dbReference type="GO" id="GO:0004222">
    <property type="term" value="F:metalloendopeptidase activity"/>
    <property type="evidence" value="ECO:0007669"/>
    <property type="project" value="InterPro"/>
</dbReference>
<dbReference type="Pfam" id="PF01435">
    <property type="entry name" value="Peptidase_M48"/>
    <property type="match status" value="1"/>
</dbReference>
<keyword evidence="5 6" id="KW-0482">Metalloprotease</keyword>
<keyword evidence="2" id="KW-0479">Metal-binding</keyword>
<proteinExistence type="inferred from homology"/>
<keyword evidence="1 6" id="KW-0645">Protease</keyword>
<name>T0L665_9MICR</name>
<keyword evidence="4 6" id="KW-0862">Zinc</keyword>
<dbReference type="VEuPathDB" id="MicrosporidiaDB:NAPIS_ORF02420"/>
<evidence type="ECO:0000256" key="7">
    <source>
        <dbReference type="SAM" id="Phobius"/>
    </source>
</evidence>
<dbReference type="AlphaFoldDB" id="T0L665"/>
<evidence type="ECO:0000313" key="10">
    <source>
        <dbReference type="Proteomes" id="UP000053780"/>
    </source>
</evidence>
<organism evidence="9 10">
    <name type="scientific">Vairimorpha apis BRL 01</name>
    <dbReference type="NCBI Taxonomy" id="1037528"/>
    <lineage>
        <taxon>Eukaryota</taxon>
        <taxon>Fungi</taxon>
        <taxon>Fungi incertae sedis</taxon>
        <taxon>Microsporidia</taxon>
        <taxon>Nosematidae</taxon>
        <taxon>Vairimorpha</taxon>
    </lineage>
</organism>
<keyword evidence="7" id="KW-0812">Transmembrane</keyword>
<protein>
    <submittedName>
        <fullName evidence="9">Prenyl protease 1</fullName>
    </submittedName>
</protein>
<reference evidence="9 10" key="1">
    <citation type="journal article" date="2013" name="BMC Genomics">
        <title>Genome sequencing and comparative genomics of honey bee microsporidia, Nosema apis reveal novel insights into host-parasite interactions.</title>
        <authorList>
            <person name="Chen Yp."/>
            <person name="Pettis J.S."/>
            <person name="Zhao Y."/>
            <person name="Liu X."/>
            <person name="Tallon L.J."/>
            <person name="Sadzewicz L.D."/>
            <person name="Li R."/>
            <person name="Zheng H."/>
            <person name="Huang S."/>
            <person name="Zhang X."/>
            <person name="Hamilton M.C."/>
            <person name="Pernal S.F."/>
            <person name="Melathopoulos A.P."/>
            <person name="Yan X."/>
            <person name="Evans J.D."/>
        </authorList>
    </citation>
    <scope>NUCLEOTIDE SEQUENCE [LARGE SCALE GENOMIC DNA]</scope>
    <source>
        <strain evidence="9 10">BRL 01</strain>
    </source>
</reference>
<evidence type="ECO:0000256" key="2">
    <source>
        <dbReference type="ARBA" id="ARBA00022723"/>
    </source>
</evidence>
<comment type="similarity">
    <text evidence="6">Belongs to the peptidase M48 family.</text>
</comment>
<dbReference type="GO" id="GO:0046872">
    <property type="term" value="F:metal ion binding"/>
    <property type="evidence" value="ECO:0007669"/>
    <property type="project" value="UniProtKB-KW"/>
</dbReference>
<evidence type="ECO:0000256" key="5">
    <source>
        <dbReference type="ARBA" id="ARBA00023049"/>
    </source>
</evidence>
<keyword evidence="3 6" id="KW-0378">Hydrolase</keyword>
<evidence type="ECO:0000256" key="3">
    <source>
        <dbReference type="ARBA" id="ARBA00022801"/>
    </source>
</evidence>
<dbReference type="HOGENOM" id="CLU_970080_0_0_1"/>
<dbReference type="GO" id="GO:0006508">
    <property type="term" value="P:proteolysis"/>
    <property type="evidence" value="ECO:0007669"/>
    <property type="project" value="UniProtKB-KW"/>
</dbReference>
<dbReference type="OrthoDB" id="360839at2759"/>
<evidence type="ECO:0000256" key="6">
    <source>
        <dbReference type="RuleBase" id="RU003983"/>
    </source>
</evidence>